<sequence length="134" mass="15073">MRHLVEEEEVSDEETVVLHVAQEGGSPAGSAAAREDLGERELDRCLTEQVIDPLDFQCPVEQAFDFPDFPEPVPVPYDSLERELEQEWVELGLRRRVCSQGFHESRVTGDSGGLSPVLRHVVRALTPPTLRILR</sequence>
<dbReference type="Proteomes" id="UP001187343">
    <property type="component" value="Unassembled WGS sequence"/>
</dbReference>
<keyword evidence="2" id="KW-1185">Reference proteome</keyword>
<gene>
    <name evidence="1" type="ORF">Q8A67_023362</name>
</gene>
<comment type="caution">
    <text evidence="1">The sequence shown here is derived from an EMBL/GenBank/DDBJ whole genome shotgun (WGS) entry which is preliminary data.</text>
</comment>
<name>A0AA88NZS8_9TELE</name>
<evidence type="ECO:0000313" key="1">
    <source>
        <dbReference type="EMBL" id="KAK2870835.1"/>
    </source>
</evidence>
<organism evidence="1 2">
    <name type="scientific">Cirrhinus molitorella</name>
    <name type="common">mud carp</name>
    <dbReference type="NCBI Taxonomy" id="172907"/>
    <lineage>
        <taxon>Eukaryota</taxon>
        <taxon>Metazoa</taxon>
        <taxon>Chordata</taxon>
        <taxon>Craniata</taxon>
        <taxon>Vertebrata</taxon>
        <taxon>Euteleostomi</taxon>
        <taxon>Actinopterygii</taxon>
        <taxon>Neopterygii</taxon>
        <taxon>Teleostei</taxon>
        <taxon>Ostariophysi</taxon>
        <taxon>Cypriniformes</taxon>
        <taxon>Cyprinidae</taxon>
        <taxon>Labeoninae</taxon>
        <taxon>Labeonini</taxon>
        <taxon>Cirrhinus</taxon>
    </lineage>
</organism>
<reference evidence="1" key="1">
    <citation type="submission" date="2023-08" db="EMBL/GenBank/DDBJ databases">
        <title>Chromosome-level Genome Assembly of mud carp (Cirrhinus molitorella).</title>
        <authorList>
            <person name="Liu H."/>
        </authorList>
    </citation>
    <scope>NUCLEOTIDE SEQUENCE</scope>
    <source>
        <strain evidence="1">Prfri</strain>
        <tissue evidence="1">Muscle</tissue>
    </source>
</reference>
<dbReference type="EMBL" id="JAUYZG010000023">
    <property type="protein sequence ID" value="KAK2870835.1"/>
    <property type="molecule type" value="Genomic_DNA"/>
</dbReference>
<protein>
    <submittedName>
        <fullName evidence="1">Uncharacterized protein</fullName>
    </submittedName>
</protein>
<evidence type="ECO:0000313" key="2">
    <source>
        <dbReference type="Proteomes" id="UP001187343"/>
    </source>
</evidence>
<dbReference type="AlphaFoldDB" id="A0AA88NZS8"/>
<accession>A0AA88NZS8</accession>
<proteinExistence type="predicted"/>